<dbReference type="EMBL" id="KQ085978">
    <property type="protein sequence ID" value="KLO12403.1"/>
    <property type="molecule type" value="Genomic_DNA"/>
</dbReference>
<keyword evidence="2" id="KW-1185">Reference proteome</keyword>
<protein>
    <submittedName>
        <fullName evidence="1">Uncharacterized protein</fullName>
    </submittedName>
</protein>
<dbReference type="InParanoid" id="A0A0H2RSK6"/>
<evidence type="ECO:0000313" key="2">
    <source>
        <dbReference type="Proteomes" id="UP000053477"/>
    </source>
</evidence>
<evidence type="ECO:0000313" key="1">
    <source>
        <dbReference type="EMBL" id="KLO12403.1"/>
    </source>
</evidence>
<reference evidence="1 2" key="1">
    <citation type="submission" date="2015-04" db="EMBL/GenBank/DDBJ databases">
        <title>Complete genome sequence of Schizopora paradoxa KUC8140, a cosmopolitan wood degrader in East Asia.</title>
        <authorList>
            <consortium name="DOE Joint Genome Institute"/>
            <person name="Min B."/>
            <person name="Park H."/>
            <person name="Jang Y."/>
            <person name="Kim J.-J."/>
            <person name="Kim K.H."/>
            <person name="Pangilinan J."/>
            <person name="Lipzen A."/>
            <person name="Riley R."/>
            <person name="Grigoriev I.V."/>
            <person name="Spatafora J.W."/>
            <person name="Choi I.-G."/>
        </authorList>
    </citation>
    <scope>NUCLEOTIDE SEQUENCE [LARGE SCALE GENOMIC DNA]</scope>
    <source>
        <strain evidence="1 2">KUC8140</strain>
    </source>
</reference>
<dbReference type="AlphaFoldDB" id="A0A0H2RSK6"/>
<gene>
    <name evidence="1" type="ORF">SCHPADRAFT_418993</name>
</gene>
<name>A0A0H2RSK6_9AGAM</name>
<sequence>MTCGVPKSVLSLASRPPRLRHWIERIPLWIATNQLPTKQSFCRPAQDLRKPSSPISREVSYRLNDGTIPEEIAFSQTLLGLLSIFLAFLHLGGSNGYLAPSTCSI</sequence>
<dbReference type="Proteomes" id="UP000053477">
    <property type="component" value="Unassembled WGS sequence"/>
</dbReference>
<proteinExistence type="predicted"/>
<accession>A0A0H2RSK6</accession>
<organism evidence="1 2">
    <name type="scientific">Schizopora paradoxa</name>
    <dbReference type="NCBI Taxonomy" id="27342"/>
    <lineage>
        <taxon>Eukaryota</taxon>
        <taxon>Fungi</taxon>
        <taxon>Dikarya</taxon>
        <taxon>Basidiomycota</taxon>
        <taxon>Agaricomycotina</taxon>
        <taxon>Agaricomycetes</taxon>
        <taxon>Hymenochaetales</taxon>
        <taxon>Schizoporaceae</taxon>
        <taxon>Schizopora</taxon>
    </lineage>
</organism>